<proteinExistence type="predicted"/>
<dbReference type="AlphaFoldDB" id="A0A369K4A0"/>
<evidence type="ECO:0000313" key="2">
    <source>
        <dbReference type="EMBL" id="RDB28320.1"/>
    </source>
</evidence>
<feature type="compositionally biased region" description="Low complexity" evidence="1">
    <location>
        <begin position="253"/>
        <end position="276"/>
    </location>
</feature>
<keyword evidence="3" id="KW-1185">Reference proteome</keyword>
<feature type="region of interest" description="Disordered" evidence="1">
    <location>
        <begin position="165"/>
        <end position="196"/>
    </location>
</feature>
<feature type="region of interest" description="Disordered" evidence="1">
    <location>
        <begin position="251"/>
        <end position="276"/>
    </location>
</feature>
<dbReference type="EMBL" id="LUEZ02000012">
    <property type="protein sequence ID" value="RDB28320.1"/>
    <property type="molecule type" value="Genomic_DNA"/>
</dbReference>
<dbReference type="Proteomes" id="UP000076154">
    <property type="component" value="Unassembled WGS sequence"/>
</dbReference>
<evidence type="ECO:0000256" key="1">
    <source>
        <dbReference type="SAM" id="MobiDB-lite"/>
    </source>
</evidence>
<reference evidence="2" key="1">
    <citation type="submission" date="2018-04" db="EMBL/GenBank/DDBJ databases">
        <title>Whole genome sequencing of Hypsizygus marmoreus.</title>
        <authorList>
            <person name="Choi I.-G."/>
            <person name="Min B."/>
            <person name="Kim J.-G."/>
            <person name="Kim S."/>
            <person name="Oh Y.-L."/>
            <person name="Kong W.-S."/>
            <person name="Park H."/>
            <person name="Jeong J."/>
            <person name="Song E.-S."/>
        </authorList>
    </citation>
    <scope>NUCLEOTIDE SEQUENCE [LARGE SCALE GENOMIC DNA]</scope>
    <source>
        <strain evidence="2">51987-8</strain>
    </source>
</reference>
<dbReference type="InParanoid" id="A0A369K4A0"/>
<feature type="compositionally biased region" description="Acidic residues" evidence="1">
    <location>
        <begin position="12"/>
        <end position="21"/>
    </location>
</feature>
<protein>
    <recommendedName>
        <fullName evidence="4">RNase III domain-containing protein</fullName>
    </recommendedName>
</protein>
<name>A0A369K4A0_HYPMA</name>
<feature type="compositionally biased region" description="Basic and acidic residues" evidence="1">
    <location>
        <begin position="1"/>
        <end position="11"/>
    </location>
</feature>
<accession>A0A369K4A0</accession>
<evidence type="ECO:0000313" key="3">
    <source>
        <dbReference type="Proteomes" id="UP000076154"/>
    </source>
</evidence>
<organism evidence="2 3">
    <name type="scientific">Hypsizygus marmoreus</name>
    <name type="common">White beech mushroom</name>
    <name type="synonym">Agaricus marmoreus</name>
    <dbReference type="NCBI Taxonomy" id="39966"/>
    <lineage>
        <taxon>Eukaryota</taxon>
        <taxon>Fungi</taxon>
        <taxon>Dikarya</taxon>
        <taxon>Basidiomycota</taxon>
        <taxon>Agaricomycotina</taxon>
        <taxon>Agaricomycetes</taxon>
        <taxon>Agaricomycetidae</taxon>
        <taxon>Agaricales</taxon>
        <taxon>Tricholomatineae</taxon>
        <taxon>Lyophyllaceae</taxon>
        <taxon>Hypsizygus</taxon>
    </lineage>
</organism>
<gene>
    <name evidence="2" type="ORF">Hypma_001326</name>
</gene>
<sequence>MPAHVVERDTPEELVDDPSTPEEELDEVLLQSLCETIIARGSPCLPPVRSFYKLLLAVKAVDRLEWLGDSHLYSLMNHVLESRRIPRGSVPSPGLARELLTCNKTLETLMIGAFGLDLPHKKAADLFEVFVGIAIDDCAPEDLMRWAIATFGPLLDSLYEECADDYDDSPRDTKKRRRSTKENEPPRPKRPRLDPMVPSSRILSLRWLDPRTLRLTAPSGQPFHTHASAAHGPYNTAALFILQHLLAQPNPPALQSSEASSQSGLSPSTTSASLSSHSDTILVRSSVLSDSIASSLFSGSSRRYALGDIDVGRFS</sequence>
<comment type="caution">
    <text evidence="2">The sequence shown here is derived from an EMBL/GenBank/DDBJ whole genome shotgun (WGS) entry which is preliminary data.</text>
</comment>
<feature type="compositionally biased region" description="Basic and acidic residues" evidence="1">
    <location>
        <begin position="180"/>
        <end position="193"/>
    </location>
</feature>
<dbReference type="OrthoDB" id="3068627at2759"/>
<evidence type="ECO:0008006" key="4">
    <source>
        <dbReference type="Google" id="ProtNLM"/>
    </source>
</evidence>
<feature type="region of interest" description="Disordered" evidence="1">
    <location>
        <begin position="1"/>
        <end position="21"/>
    </location>
</feature>